<reference evidence="1" key="1">
    <citation type="submission" date="2014-11" db="EMBL/GenBank/DDBJ databases">
        <authorList>
            <person name="Amaro Gonzalez C."/>
        </authorList>
    </citation>
    <scope>NUCLEOTIDE SEQUENCE</scope>
</reference>
<evidence type="ECO:0000313" key="1">
    <source>
        <dbReference type="EMBL" id="JAH95318.1"/>
    </source>
</evidence>
<protein>
    <submittedName>
        <fullName evidence="1">Uncharacterized protein</fullName>
    </submittedName>
</protein>
<sequence length="36" mass="4178">MFVYYGTGLFNHTKTFLKITNCAGNKLLYYQQLKTG</sequence>
<reference evidence="1" key="2">
    <citation type="journal article" date="2015" name="Fish Shellfish Immunol.">
        <title>Early steps in the European eel (Anguilla anguilla)-Vibrio vulnificus interaction in the gills: Role of the RtxA13 toxin.</title>
        <authorList>
            <person name="Callol A."/>
            <person name="Pajuelo D."/>
            <person name="Ebbesson L."/>
            <person name="Teles M."/>
            <person name="MacKenzie S."/>
            <person name="Amaro C."/>
        </authorList>
    </citation>
    <scope>NUCLEOTIDE SEQUENCE</scope>
</reference>
<dbReference type="AlphaFoldDB" id="A0A0E9X0W3"/>
<accession>A0A0E9X0W3</accession>
<organism evidence="1">
    <name type="scientific">Anguilla anguilla</name>
    <name type="common">European freshwater eel</name>
    <name type="synonym">Muraena anguilla</name>
    <dbReference type="NCBI Taxonomy" id="7936"/>
    <lineage>
        <taxon>Eukaryota</taxon>
        <taxon>Metazoa</taxon>
        <taxon>Chordata</taxon>
        <taxon>Craniata</taxon>
        <taxon>Vertebrata</taxon>
        <taxon>Euteleostomi</taxon>
        <taxon>Actinopterygii</taxon>
        <taxon>Neopterygii</taxon>
        <taxon>Teleostei</taxon>
        <taxon>Anguilliformes</taxon>
        <taxon>Anguillidae</taxon>
        <taxon>Anguilla</taxon>
    </lineage>
</organism>
<name>A0A0E9X0W3_ANGAN</name>
<dbReference type="EMBL" id="GBXM01013259">
    <property type="protein sequence ID" value="JAH95318.1"/>
    <property type="molecule type" value="Transcribed_RNA"/>
</dbReference>
<proteinExistence type="predicted"/>